<reference evidence="2" key="1">
    <citation type="journal article" date="2019" name="Int. J. Syst. Evol. Microbiol.">
        <title>The Global Catalogue of Microorganisms (GCM) 10K type strain sequencing project: providing services to taxonomists for standard genome sequencing and annotation.</title>
        <authorList>
            <consortium name="The Broad Institute Genomics Platform"/>
            <consortium name="The Broad Institute Genome Sequencing Center for Infectious Disease"/>
            <person name="Wu L."/>
            <person name="Ma J."/>
        </authorList>
    </citation>
    <scope>NUCLEOTIDE SEQUENCE [LARGE SCALE GENOMIC DNA]</scope>
    <source>
        <strain evidence="2">CGMCC 1.10188</strain>
    </source>
</reference>
<gene>
    <name evidence="1" type="ORF">GCM10011505_38730</name>
</gene>
<accession>A0ABQ1IY53</accession>
<dbReference type="EMBL" id="BMDZ01000056">
    <property type="protein sequence ID" value="GGB53962.1"/>
    <property type="molecule type" value="Genomic_DNA"/>
</dbReference>
<evidence type="ECO:0000313" key="2">
    <source>
        <dbReference type="Proteomes" id="UP000603352"/>
    </source>
</evidence>
<sequence>MRRSLRVAAMRVARMLAVVLTVALVVGDGGVGLTAAETAAAMTGATDDPAAAHADWLVDLPADGAGGGAMTAIWR</sequence>
<comment type="caution">
    <text evidence="1">The sequence shown here is derived from an EMBL/GenBank/DDBJ whole genome shotgun (WGS) entry which is preliminary data.</text>
</comment>
<organism evidence="1 2">
    <name type="scientific">Tistrella bauzanensis</name>
    <dbReference type="NCBI Taxonomy" id="657419"/>
    <lineage>
        <taxon>Bacteria</taxon>
        <taxon>Pseudomonadati</taxon>
        <taxon>Pseudomonadota</taxon>
        <taxon>Alphaproteobacteria</taxon>
        <taxon>Geminicoccales</taxon>
        <taxon>Geminicoccaceae</taxon>
        <taxon>Tistrella</taxon>
    </lineage>
</organism>
<protein>
    <submittedName>
        <fullName evidence="1">Uncharacterized protein</fullName>
    </submittedName>
</protein>
<proteinExistence type="predicted"/>
<dbReference type="Proteomes" id="UP000603352">
    <property type="component" value="Unassembled WGS sequence"/>
</dbReference>
<name>A0ABQ1IY53_9PROT</name>
<keyword evidence="2" id="KW-1185">Reference proteome</keyword>
<dbReference type="RefSeq" id="WP_188580945.1">
    <property type="nucleotide sequence ID" value="NZ_BMDZ01000056.1"/>
</dbReference>
<evidence type="ECO:0000313" key="1">
    <source>
        <dbReference type="EMBL" id="GGB53962.1"/>
    </source>
</evidence>